<dbReference type="GO" id="GO:0043022">
    <property type="term" value="F:ribosome binding"/>
    <property type="evidence" value="ECO:0007669"/>
    <property type="project" value="InterPro"/>
</dbReference>
<dbReference type="InterPro" id="IPR002676">
    <property type="entry name" value="RimM_N"/>
</dbReference>
<name>A0A7J5TYZ3_9BACT</name>
<comment type="similarity">
    <text evidence="5">Belongs to the RimM family.</text>
</comment>
<dbReference type="Gene3D" id="2.40.30.60">
    <property type="entry name" value="RimM"/>
    <property type="match status" value="1"/>
</dbReference>
<evidence type="ECO:0000259" key="8">
    <source>
        <dbReference type="Pfam" id="PF24986"/>
    </source>
</evidence>
<sequence>MTKDDCYQVGHITKTHGVNGELVFFLDVDDAKEYADIDSILIEVKGQLTPYFIESISIVKGSRAIVALEDVETIEQAERFIGSGLWLPLANLEPIDDETRFYFHEIIGFRVLDAEKGPLGTVTAVYTMATQDLIAMDYAGHEVLIPINSDIVPSVNRAQNQINVVLPEGLLEIYTSDTGNDKPEVDGDEEADDTDED</sequence>
<dbReference type="InterPro" id="IPR011961">
    <property type="entry name" value="RimM"/>
</dbReference>
<protein>
    <recommendedName>
        <fullName evidence="5">Ribosome maturation factor RimM</fullName>
    </recommendedName>
</protein>
<dbReference type="EMBL" id="WELI01000005">
    <property type="protein sequence ID" value="KAB7730344.1"/>
    <property type="molecule type" value="Genomic_DNA"/>
</dbReference>
<evidence type="ECO:0000256" key="6">
    <source>
        <dbReference type="SAM" id="MobiDB-lite"/>
    </source>
</evidence>
<dbReference type="GO" id="GO:0005737">
    <property type="term" value="C:cytoplasm"/>
    <property type="evidence" value="ECO:0007669"/>
    <property type="project" value="UniProtKB-SubCell"/>
</dbReference>
<dbReference type="PANTHER" id="PTHR33692:SF1">
    <property type="entry name" value="RIBOSOME MATURATION FACTOR RIMM"/>
    <property type="match status" value="1"/>
</dbReference>
<evidence type="ECO:0000259" key="7">
    <source>
        <dbReference type="Pfam" id="PF01782"/>
    </source>
</evidence>
<evidence type="ECO:0000256" key="5">
    <source>
        <dbReference type="HAMAP-Rule" id="MF_00014"/>
    </source>
</evidence>
<comment type="subunit">
    <text evidence="5">Binds ribosomal protein uS19.</text>
</comment>
<dbReference type="NCBIfam" id="TIGR02273">
    <property type="entry name" value="16S_RimM"/>
    <property type="match status" value="1"/>
</dbReference>
<comment type="domain">
    <text evidence="5">The PRC barrel domain binds ribosomal protein uS19.</text>
</comment>
<keyword evidence="2 5" id="KW-0690">Ribosome biogenesis</keyword>
<dbReference type="Proteomes" id="UP000488299">
    <property type="component" value="Unassembled WGS sequence"/>
</dbReference>
<dbReference type="InterPro" id="IPR036976">
    <property type="entry name" value="RimM_N_sf"/>
</dbReference>
<proteinExistence type="inferred from homology"/>
<dbReference type="PANTHER" id="PTHR33692">
    <property type="entry name" value="RIBOSOME MATURATION FACTOR RIMM"/>
    <property type="match status" value="1"/>
</dbReference>
<evidence type="ECO:0000313" key="10">
    <source>
        <dbReference type="Proteomes" id="UP000488299"/>
    </source>
</evidence>
<dbReference type="Gene3D" id="2.30.30.240">
    <property type="entry name" value="PRC-barrel domain"/>
    <property type="match status" value="1"/>
</dbReference>
<dbReference type="GO" id="GO:0006364">
    <property type="term" value="P:rRNA processing"/>
    <property type="evidence" value="ECO:0007669"/>
    <property type="project" value="UniProtKB-UniRule"/>
</dbReference>
<comment type="function">
    <text evidence="5">An accessory protein needed during the final step in the assembly of 30S ribosomal subunit, possibly for assembly of the head region. Essential for efficient processing of 16S rRNA. May be needed both before and after RbfA during the maturation of 16S rRNA. It has affinity for free ribosomal 30S subunits but not for 70S ribosomes.</text>
</comment>
<dbReference type="SUPFAM" id="SSF50447">
    <property type="entry name" value="Translation proteins"/>
    <property type="match status" value="1"/>
</dbReference>
<evidence type="ECO:0000256" key="1">
    <source>
        <dbReference type="ARBA" id="ARBA00022490"/>
    </source>
</evidence>
<dbReference type="HAMAP" id="MF_00014">
    <property type="entry name" value="Ribosome_mat_RimM"/>
    <property type="match status" value="1"/>
</dbReference>
<keyword evidence="3 5" id="KW-0698">rRNA processing</keyword>
<evidence type="ECO:0000256" key="3">
    <source>
        <dbReference type="ARBA" id="ARBA00022552"/>
    </source>
</evidence>
<dbReference type="SUPFAM" id="SSF50346">
    <property type="entry name" value="PRC-barrel domain"/>
    <property type="match status" value="1"/>
</dbReference>
<dbReference type="GO" id="GO:0042274">
    <property type="term" value="P:ribosomal small subunit biogenesis"/>
    <property type="evidence" value="ECO:0007669"/>
    <property type="project" value="UniProtKB-UniRule"/>
</dbReference>
<dbReference type="InterPro" id="IPR056792">
    <property type="entry name" value="PRC_RimM"/>
</dbReference>
<organism evidence="9 10">
    <name type="scientific">Rudanella paleaurantiibacter</name>
    <dbReference type="NCBI Taxonomy" id="2614655"/>
    <lineage>
        <taxon>Bacteria</taxon>
        <taxon>Pseudomonadati</taxon>
        <taxon>Bacteroidota</taxon>
        <taxon>Cytophagia</taxon>
        <taxon>Cytophagales</taxon>
        <taxon>Cytophagaceae</taxon>
        <taxon>Rudanella</taxon>
    </lineage>
</organism>
<evidence type="ECO:0000313" key="9">
    <source>
        <dbReference type="EMBL" id="KAB7730344.1"/>
    </source>
</evidence>
<dbReference type="Pfam" id="PF01782">
    <property type="entry name" value="RimM"/>
    <property type="match status" value="1"/>
</dbReference>
<reference evidence="9 10" key="1">
    <citation type="submission" date="2019-10" db="EMBL/GenBank/DDBJ databases">
        <title>Rudanella paleaurantiibacter sp. nov., isolated from sludge.</title>
        <authorList>
            <person name="Xu S.Q."/>
        </authorList>
    </citation>
    <scope>NUCLEOTIDE SEQUENCE [LARGE SCALE GENOMIC DNA]</scope>
    <source>
        <strain evidence="9 10">HX-22-17</strain>
    </source>
</reference>
<keyword evidence="1 5" id="KW-0963">Cytoplasm</keyword>
<feature type="compositionally biased region" description="Acidic residues" evidence="6">
    <location>
        <begin position="186"/>
        <end position="197"/>
    </location>
</feature>
<feature type="region of interest" description="Disordered" evidence="6">
    <location>
        <begin position="176"/>
        <end position="197"/>
    </location>
</feature>
<comment type="subcellular location">
    <subcellularLocation>
        <location evidence="5">Cytoplasm</location>
    </subcellularLocation>
</comment>
<dbReference type="Pfam" id="PF24986">
    <property type="entry name" value="PRC_RimM"/>
    <property type="match status" value="1"/>
</dbReference>
<dbReference type="RefSeq" id="WP_152124934.1">
    <property type="nucleotide sequence ID" value="NZ_WELI01000005.1"/>
</dbReference>
<feature type="domain" description="RimM N-terminal" evidence="7">
    <location>
        <begin position="8"/>
        <end position="88"/>
    </location>
</feature>
<feature type="domain" description="Ribosome maturation factor RimM PRC barrel" evidence="8">
    <location>
        <begin position="104"/>
        <end position="170"/>
    </location>
</feature>
<gene>
    <name evidence="5 9" type="primary">rimM</name>
    <name evidence="9" type="ORF">F5984_14385</name>
</gene>
<evidence type="ECO:0000256" key="2">
    <source>
        <dbReference type="ARBA" id="ARBA00022517"/>
    </source>
</evidence>
<keyword evidence="10" id="KW-1185">Reference proteome</keyword>
<dbReference type="InterPro" id="IPR009000">
    <property type="entry name" value="Transl_B-barrel_sf"/>
</dbReference>
<dbReference type="InterPro" id="IPR011033">
    <property type="entry name" value="PRC_barrel-like_sf"/>
</dbReference>
<comment type="caution">
    <text evidence="9">The sequence shown here is derived from an EMBL/GenBank/DDBJ whole genome shotgun (WGS) entry which is preliminary data.</text>
</comment>
<accession>A0A7J5TYZ3</accession>
<dbReference type="GO" id="GO:0005840">
    <property type="term" value="C:ribosome"/>
    <property type="evidence" value="ECO:0007669"/>
    <property type="project" value="InterPro"/>
</dbReference>
<keyword evidence="4 5" id="KW-0143">Chaperone</keyword>
<evidence type="ECO:0000256" key="4">
    <source>
        <dbReference type="ARBA" id="ARBA00023186"/>
    </source>
</evidence>
<dbReference type="AlphaFoldDB" id="A0A7J5TYZ3"/>